<feature type="coiled-coil region" evidence="11">
    <location>
        <begin position="1076"/>
        <end position="1377"/>
    </location>
</feature>
<dbReference type="SUPFAM" id="SSF52540">
    <property type="entry name" value="P-loop containing nucleoside triphosphate hydrolases"/>
    <property type="match status" value="1"/>
</dbReference>
<dbReference type="GO" id="GO:0030496">
    <property type="term" value="C:midbody"/>
    <property type="evidence" value="ECO:0007669"/>
    <property type="project" value="Ensembl"/>
</dbReference>
<keyword evidence="8 10" id="KW-0505">Motor protein</keyword>
<dbReference type="GO" id="GO:0097431">
    <property type="term" value="C:mitotic spindle pole"/>
    <property type="evidence" value="ECO:0007669"/>
    <property type="project" value="Ensembl"/>
</dbReference>
<feature type="region of interest" description="Disordered" evidence="12">
    <location>
        <begin position="841"/>
        <end position="877"/>
    </location>
</feature>
<keyword evidence="4" id="KW-0493">Microtubule</keyword>
<dbReference type="GO" id="GO:0008284">
    <property type="term" value="P:positive regulation of cell population proliferation"/>
    <property type="evidence" value="ECO:0007669"/>
    <property type="project" value="Ensembl"/>
</dbReference>
<evidence type="ECO:0000256" key="6">
    <source>
        <dbReference type="ARBA" id="ARBA00022840"/>
    </source>
</evidence>
<evidence type="ECO:0000256" key="3">
    <source>
        <dbReference type="ARBA" id="ARBA00022553"/>
    </source>
</evidence>
<dbReference type="GO" id="GO:0036064">
    <property type="term" value="C:ciliary basal body"/>
    <property type="evidence" value="ECO:0007669"/>
    <property type="project" value="Ensembl"/>
</dbReference>
<dbReference type="GO" id="GO:0050699">
    <property type="term" value="F:WW domain binding"/>
    <property type="evidence" value="ECO:0007669"/>
    <property type="project" value="Ensembl"/>
</dbReference>
<feature type="coiled-coil region" evidence="11">
    <location>
        <begin position="711"/>
        <end position="791"/>
    </location>
</feature>
<feature type="compositionally biased region" description="Polar residues" evidence="12">
    <location>
        <begin position="1709"/>
        <end position="1720"/>
    </location>
</feature>
<evidence type="ECO:0000256" key="10">
    <source>
        <dbReference type="PROSITE-ProRule" id="PRU00283"/>
    </source>
</evidence>
<keyword evidence="9" id="KW-0206">Cytoskeleton</keyword>
<dbReference type="PANTHER" id="PTHR47970">
    <property type="entry name" value="KINESIN-LIKE PROTEIN KIF11"/>
    <property type="match status" value="1"/>
</dbReference>
<dbReference type="InterPro" id="IPR036961">
    <property type="entry name" value="Kinesin_motor_dom_sf"/>
</dbReference>
<dbReference type="InterPro" id="IPR001752">
    <property type="entry name" value="Kinesin_motor_dom"/>
</dbReference>
<feature type="region of interest" description="Disordered" evidence="12">
    <location>
        <begin position="1565"/>
        <end position="1602"/>
    </location>
</feature>
<feature type="compositionally biased region" description="Basic and acidic residues" evidence="12">
    <location>
        <begin position="1692"/>
        <end position="1701"/>
    </location>
</feature>
<evidence type="ECO:0000256" key="9">
    <source>
        <dbReference type="ARBA" id="ARBA00023212"/>
    </source>
</evidence>
<feature type="coiled-coil region" evidence="11">
    <location>
        <begin position="574"/>
        <end position="601"/>
    </location>
</feature>
<organism evidence="14 15">
    <name type="scientific">Moschus moschiferus</name>
    <name type="common">Siberian musk deer</name>
    <name type="synonym">Moschus sibiricus</name>
    <dbReference type="NCBI Taxonomy" id="68415"/>
    <lineage>
        <taxon>Eukaryota</taxon>
        <taxon>Metazoa</taxon>
        <taxon>Chordata</taxon>
        <taxon>Craniata</taxon>
        <taxon>Vertebrata</taxon>
        <taxon>Euteleostomi</taxon>
        <taxon>Mammalia</taxon>
        <taxon>Eutheria</taxon>
        <taxon>Laurasiatheria</taxon>
        <taxon>Artiodactyla</taxon>
        <taxon>Ruminantia</taxon>
        <taxon>Pecora</taxon>
        <taxon>Moschidae</taxon>
        <taxon>Moschus</taxon>
    </lineage>
</organism>
<reference evidence="14" key="2">
    <citation type="submission" date="2025-09" db="UniProtKB">
        <authorList>
            <consortium name="Ensembl"/>
        </authorList>
    </citation>
    <scope>IDENTIFICATION</scope>
</reference>
<reference evidence="14" key="1">
    <citation type="submission" date="2025-08" db="UniProtKB">
        <authorList>
            <consortium name="Ensembl"/>
        </authorList>
    </citation>
    <scope>IDENTIFICATION</scope>
</reference>
<dbReference type="GO" id="GO:0016887">
    <property type="term" value="F:ATP hydrolysis activity"/>
    <property type="evidence" value="ECO:0007669"/>
    <property type="project" value="Ensembl"/>
</dbReference>
<proteinExistence type="inferred from homology"/>
<dbReference type="GeneTree" id="ENSGT00940000155989"/>
<evidence type="ECO:0000256" key="11">
    <source>
        <dbReference type="SAM" id="Coils"/>
    </source>
</evidence>
<dbReference type="Proteomes" id="UP000694544">
    <property type="component" value="Unplaced"/>
</dbReference>
<name>A0A8C6DFP5_MOSMO</name>
<evidence type="ECO:0000256" key="12">
    <source>
        <dbReference type="SAM" id="MobiDB-lite"/>
    </source>
</evidence>
<evidence type="ECO:0000256" key="4">
    <source>
        <dbReference type="ARBA" id="ARBA00022701"/>
    </source>
</evidence>
<dbReference type="GO" id="GO:0051231">
    <property type="term" value="P:spindle elongation"/>
    <property type="evidence" value="ECO:0007669"/>
    <property type="project" value="TreeGrafter"/>
</dbReference>
<feature type="coiled-coil region" evidence="11">
    <location>
        <begin position="1402"/>
        <end position="1473"/>
    </location>
</feature>
<keyword evidence="7 11" id="KW-0175">Coiled coil</keyword>
<evidence type="ECO:0000259" key="13">
    <source>
        <dbReference type="PROSITE" id="PS50067"/>
    </source>
</evidence>
<comment type="similarity">
    <text evidence="10">Belongs to the TRAFAC class myosin-kinesin ATPase superfamily. Kinesin family.</text>
</comment>
<dbReference type="CDD" id="cd01368">
    <property type="entry name" value="KISc_KIF23_like"/>
    <property type="match status" value="1"/>
</dbReference>
<evidence type="ECO:0000256" key="8">
    <source>
        <dbReference type="ARBA" id="ARBA00023175"/>
    </source>
</evidence>
<gene>
    <name evidence="14" type="primary">KIF20B</name>
</gene>
<dbReference type="GO" id="GO:0007018">
    <property type="term" value="P:microtubule-based movement"/>
    <property type="evidence" value="ECO:0007669"/>
    <property type="project" value="InterPro"/>
</dbReference>
<evidence type="ECO:0000313" key="15">
    <source>
        <dbReference type="Proteomes" id="UP000694544"/>
    </source>
</evidence>
<dbReference type="PROSITE" id="PS00411">
    <property type="entry name" value="KINESIN_MOTOR_1"/>
    <property type="match status" value="1"/>
</dbReference>
<dbReference type="GO" id="GO:0008574">
    <property type="term" value="F:plus-end-directed microtubule motor activity"/>
    <property type="evidence" value="ECO:0007669"/>
    <property type="project" value="Ensembl"/>
</dbReference>
<dbReference type="CDD" id="cd21786">
    <property type="entry name" value="RBD_KIF20B"/>
    <property type="match status" value="1"/>
</dbReference>
<dbReference type="SMART" id="SM00129">
    <property type="entry name" value="KISc"/>
    <property type="match status" value="1"/>
</dbReference>
<dbReference type="GO" id="GO:0045171">
    <property type="term" value="C:intercellular bridge"/>
    <property type="evidence" value="ECO:0007669"/>
    <property type="project" value="Ensembl"/>
</dbReference>
<dbReference type="GO" id="GO:0005876">
    <property type="term" value="C:spindle microtubule"/>
    <property type="evidence" value="ECO:0007669"/>
    <property type="project" value="TreeGrafter"/>
</dbReference>
<evidence type="ECO:0000256" key="5">
    <source>
        <dbReference type="ARBA" id="ARBA00022741"/>
    </source>
</evidence>
<accession>A0A8C6DFP5</accession>
<dbReference type="Ensembl" id="ENSMMST00000017430.1">
    <property type="protein sequence ID" value="ENSMMSP00000015773.1"/>
    <property type="gene ID" value="ENSMMSG00000011982.1"/>
</dbReference>
<dbReference type="GO" id="GO:0005829">
    <property type="term" value="C:cytosol"/>
    <property type="evidence" value="ECO:0007669"/>
    <property type="project" value="Ensembl"/>
</dbReference>
<dbReference type="PRINTS" id="PR00380">
    <property type="entry name" value="KINESINHEAVY"/>
</dbReference>
<evidence type="ECO:0000313" key="14">
    <source>
        <dbReference type="Ensembl" id="ENSMMSP00000015773.1"/>
    </source>
</evidence>
<dbReference type="GO" id="GO:0070938">
    <property type="term" value="C:contractile ring"/>
    <property type="evidence" value="ECO:0007669"/>
    <property type="project" value="Ensembl"/>
</dbReference>
<dbReference type="GO" id="GO:0005654">
    <property type="term" value="C:nucleoplasm"/>
    <property type="evidence" value="ECO:0007669"/>
    <property type="project" value="Ensembl"/>
</dbReference>
<dbReference type="PANTHER" id="PTHR47970:SF29">
    <property type="entry name" value="KINESIN FAMILY MEMBER 20B"/>
    <property type="match status" value="1"/>
</dbReference>
<keyword evidence="3" id="KW-0597">Phosphoprotein</keyword>
<dbReference type="GO" id="GO:0032467">
    <property type="term" value="P:positive regulation of cytokinesis"/>
    <property type="evidence" value="ECO:0007669"/>
    <property type="project" value="Ensembl"/>
</dbReference>
<dbReference type="GO" id="GO:0005813">
    <property type="term" value="C:centrosome"/>
    <property type="evidence" value="ECO:0007669"/>
    <property type="project" value="Ensembl"/>
</dbReference>
<keyword evidence="15" id="KW-1185">Reference proteome</keyword>
<keyword evidence="5 10" id="KW-0547">Nucleotide-binding</keyword>
<dbReference type="GO" id="GO:0090307">
    <property type="term" value="P:mitotic spindle assembly"/>
    <property type="evidence" value="ECO:0007669"/>
    <property type="project" value="TreeGrafter"/>
</dbReference>
<dbReference type="InterPro" id="IPR047149">
    <property type="entry name" value="KIF11-like"/>
</dbReference>
<dbReference type="GO" id="GO:0008017">
    <property type="term" value="F:microtubule binding"/>
    <property type="evidence" value="ECO:0007669"/>
    <property type="project" value="Ensembl"/>
</dbReference>
<dbReference type="GO" id="GO:1990023">
    <property type="term" value="C:mitotic spindle midzone"/>
    <property type="evidence" value="ECO:0007669"/>
    <property type="project" value="Ensembl"/>
</dbReference>
<dbReference type="Pfam" id="PF00225">
    <property type="entry name" value="Kinesin"/>
    <property type="match status" value="1"/>
</dbReference>
<dbReference type="InterPro" id="IPR019821">
    <property type="entry name" value="Kinesin_motor_CS"/>
</dbReference>
<feature type="region of interest" description="Disordered" evidence="12">
    <location>
        <begin position="1683"/>
        <end position="1720"/>
    </location>
</feature>
<dbReference type="PROSITE" id="PS50067">
    <property type="entry name" value="KINESIN_MOTOR_2"/>
    <property type="match status" value="1"/>
</dbReference>
<keyword evidence="2" id="KW-0963">Cytoplasm</keyword>
<sequence>MESNLNQDGMSRPSYVFSADPLARPSEINFDGIKLDLSREFSLVASSTEANSSESKDYLQVCLRVRPFTQPEKEHESEGCVYILDSQTVVLKDPQCTLGRLSEKSSGQMAQKFSFSKVFGPETTQKEFFQGCILQPVKDLLKGQSRLIFTYGLTNSGKTYTFQGTEENTGILPRTLNVLFDSLQEKLYTKMNLKPHRSREYLRLSPDQEKEEVTSKSALLRQIKEVVMHNDSYGALYGSLTNSLSIPEFEESMKDCEHSNLNMDINRKFSVWVSFFEIYNECIYDLFVPVSSKFQKRKTLRLSQDVKGYSFIKDLQWIQVSDAKEAFRLLKLGTKHQSVAFTKLNNASSRSHSIFTIRILQIEDSEIPHVIRVSELSLCDLAGSERSMRTQNEGERLRETGNINTSLLTLGKCISVLKNSEKSKFQQHVPFRESKLTHYFQSFFNGKGKICMIVNISQCSFAYDETLNVLKFSAIAQKVCVPDILNCSQEKSFGPVKSSQDESLDINNSDSKILNEKRSTISWESSLEDVVEDEDLVEDLEKAEEKQNVETEFTDEDLDNTLEDDNTFSSHEGKRKLLDLIEDLKKKLINERKEKLTLEFKIREEVTQEFTQYLAQREADFKETLLQEREILEENAECRLAIFKDLIGKCDTQEEPKNEDHAMKDETEEGHNYVGIEDIIDSLQDDVTGIKKQAEIAHLYIASLADPQEAIACLEIKFNQVKADLAKAKEELIKTQEELKKRESESEINLNSLAQELEKSNKKIIMQNQRIQELMDKIDQKEDTVNKFQNLKFHMESTFKGSENVGNSSLIINNKFVCNETTEMSKDSKTKTYSGRKRLNEIELQQDEPPAKKGLTHASPTITEDQKKSREMQESISDEENIRVLQENNEELKTRLLTIENELKNEKEEKTELNKQIVTLQQELSSSEKKSLDFSIEVQQIQSSYDNVISELHVQKSINQEQKERIMKLSEEIETARRNITNNVSQIKLMQAKIDELRRLDSVSQIANIDLLSLRDLSSCSQEDNLLNTQLCHLDNDYLISKQVKEHGIQELSRERSFHSTVEAIWEECKEIVKTSSKKTHQIEELEQQIEKLQAEVKEYINDNNRLKIEEREKKNQDDLLKEKDSLIQQLKEELQEKTVSLDIEIQHVVEGERALSELMQDVTCYKVKIKELEAVLETQKDECSHTAKLEQEIMEKESIILKQERNLNECQANLKDSIQNARDLSEREVKLKEEITQLTKNLQDAKHSLQLKEEEKETNWQETEKLKEELSASTAVTQNLKADLQRKEEDYAELREKLADAKKQIEQVQKEVSVMRDEEKLLRIKINELEKKKNQCSQEIDMKQRTIQQLKEQLNNQKVEEAMQQYERVCKDLSVKEKIIKDMRMTLEEQEQTQVEQDQVLEAKLEETKRLTTELEEWKEKCKDLEAKHNQSSTKEFEDNTDVLNTKLSKLQDELQESEQKHEAERKKWLEEKMMLITQAKEAENLRNKEMKKYAEDREHCLKQQNEMEILKGQLAEKDGNLQQWREERDQLVAALEIQLKALISSNVQKDNEIEQLKKITSEASKTEKQTMDIQPTQMSSTDPSRVETEPQSTSFEISRGEIEDGSVVLDSCEVSTENNQSTRFPKPELEIQFTPLQPNRMAVKHPGCTSPVTVKIPKARKRKSHEMEEDFVKFENKKNATPRTNLKSPVSEHRNSSVKKEHKVSIRPSSKKTYSLRSHASTISVNGSAKKKEGTLQKFGDFLQHSPTILQSKAKKIIKTMSSSKFSNVEVSKENVSRPKRAKRKLYNEISSPIDISGQVILMDHKVKESDHQILKRRLRTKTVK</sequence>
<dbReference type="InterPro" id="IPR027417">
    <property type="entry name" value="P-loop_NTPase"/>
</dbReference>
<feature type="domain" description="Kinesin motor" evidence="13">
    <location>
        <begin position="58"/>
        <end position="479"/>
    </location>
</feature>
<keyword evidence="6 10" id="KW-0067">ATP-binding</keyword>
<feature type="compositionally biased region" description="Basic and acidic residues" evidence="12">
    <location>
        <begin position="864"/>
        <end position="873"/>
    </location>
</feature>
<evidence type="ECO:0000256" key="2">
    <source>
        <dbReference type="ARBA" id="ARBA00022490"/>
    </source>
</evidence>
<dbReference type="GO" id="GO:0042803">
    <property type="term" value="F:protein homodimerization activity"/>
    <property type="evidence" value="ECO:0007669"/>
    <property type="project" value="Ensembl"/>
</dbReference>
<dbReference type="GO" id="GO:0005730">
    <property type="term" value="C:nucleolus"/>
    <property type="evidence" value="ECO:0007669"/>
    <property type="project" value="Ensembl"/>
</dbReference>
<feature type="compositionally biased region" description="Polar residues" evidence="12">
    <location>
        <begin position="1573"/>
        <end position="1598"/>
    </location>
</feature>
<evidence type="ECO:0000256" key="7">
    <source>
        <dbReference type="ARBA" id="ARBA00023054"/>
    </source>
</evidence>
<dbReference type="Gene3D" id="3.40.850.10">
    <property type="entry name" value="Kinesin motor domain"/>
    <property type="match status" value="1"/>
</dbReference>
<evidence type="ECO:0000256" key="1">
    <source>
        <dbReference type="ARBA" id="ARBA00004186"/>
    </source>
</evidence>
<feature type="binding site" evidence="10">
    <location>
        <begin position="152"/>
        <end position="159"/>
    </location>
    <ligand>
        <name>ATP</name>
        <dbReference type="ChEBI" id="CHEBI:30616"/>
    </ligand>
</feature>
<protein>
    <submittedName>
        <fullName evidence="14">Kinesin family member 20B</fullName>
    </submittedName>
</protein>
<dbReference type="GO" id="GO:0005524">
    <property type="term" value="F:ATP binding"/>
    <property type="evidence" value="ECO:0007669"/>
    <property type="project" value="UniProtKB-UniRule"/>
</dbReference>
<comment type="subcellular location">
    <subcellularLocation>
        <location evidence="1">Cytoplasm</location>
        <location evidence="1">Cytoskeleton</location>
        <location evidence="1">Spindle</location>
    </subcellularLocation>
</comment>